<feature type="transmembrane region" description="Helical" evidence="1">
    <location>
        <begin position="134"/>
        <end position="152"/>
    </location>
</feature>
<feature type="transmembrane region" description="Helical" evidence="1">
    <location>
        <begin position="71"/>
        <end position="92"/>
    </location>
</feature>
<feature type="transmembrane region" description="Helical" evidence="1">
    <location>
        <begin position="282"/>
        <end position="304"/>
    </location>
</feature>
<feature type="transmembrane region" description="Helical" evidence="1">
    <location>
        <begin position="41"/>
        <end position="59"/>
    </location>
</feature>
<evidence type="ECO:0000313" key="3">
    <source>
        <dbReference type="EMBL" id="AHI53312.1"/>
    </source>
</evidence>
<feature type="transmembrane region" description="Helical" evidence="1">
    <location>
        <begin position="186"/>
        <end position="206"/>
    </location>
</feature>
<dbReference type="PATRIC" id="fig|1276246.3.peg.968"/>
<feature type="transmembrane region" description="Helical" evidence="1">
    <location>
        <begin position="244"/>
        <end position="262"/>
    </location>
</feature>
<gene>
    <name evidence="3" type="ORF">SCULI_v1c09720</name>
</gene>
<evidence type="ECO:0000259" key="2">
    <source>
        <dbReference type="Pfam" id="PF01757"/>
    </source>
</evidence>
<evidence type="ECO:0000313" key="4">
    <source>
        <dbReference type="Proteomes" id="UP000019267"/>
    </source>
</evidence>
<dbReference type="STRING" id="1276246.SCULI_v1c09720"/>
<dbReference type="EMBL" id="CP006681">
    <property type="protein sequence ID" value="AHI53312.1"/>
    <property type="molecule type" value="Genomic_DNA"/>
</dbReference>
<proteinExistence type="predicted"/>
<dbReference type="Proteomes" id="UP000019267">
    <property type="component" value="Chromosome"/>
</dbReference>
<feature type="transmembrane region" description="Helical" evidence="1">
    <location>
        <begin position="108"/>
        <end position="127"/>
    </location>
</feature>
<keyword evidence="4" id="KW-1185">Reference proteome</keyword>
<protein>
    <recommendedName>
        <fullName evidence="2">Acyltransferase 3 domain-containing protein</fullName>
    </recommendedName>
</protein>
<feature type="transmembrane region" description="Helical" evidence="1">
    <location>
        <begin position="218"/>
        <end position="237"/>
    </location>
</feature>
<keyword evidence="1" id="KW-1133">Transmembrane helix</keyword>
<accession>W6A8H6</accession>
<reference evidence="3 4" key="1">
    <citation type="journal article" date="2014" name="Genome Biol. Evol.">
        <title>Molecular evolution of the substrate utilization strategies and putative virulence factors in mosquito-associated Spiroplasma species.</title>
        <authorList>
            <person name="Chang T.H."/>
            <person name="Lo W.S."/>
            <person name="Ku C."/>
            <person name="Chen L.L."/>
            <person name="Kuo C.H."/>
        </authorList>
    </citation>
    <scope>NUCLEOTIDE SEQUENCE [LARGE SCALE GENOMIC DNA]</scope>
    <source>
        <strain evidence="3">AES-1</strain>
    </source>
</reference>
<evidence type="ECO:0000256" key="1">
    <source>
        <dbReference type="SAM" id="Phobius"/>
    </source>
</evidence>
<dbReference type="HOGENOM" id="CLU_844423_0_0_14"/>
<feature type="transmembrane region" description="Helical" evidence="1">
    <location>
        <begin position="12"/>
        <end position="29"/>
    </location>
</feature>
<keyword evidence="1" id="KW-0812">Transmembrane</keyword>
<dbReference type="RefSeq" id="WP_148294475.1">
    <property type="nucleotide sequence ID" value="NZ_CP006681.1"/>
</dbReference>
<feature type="domain" description="Acyltransferase 3" evidence="2">
    <location>
        <begin position="7"/>
        <end position="299"/>
    </location>
</feature>
<dbReference type="OrthoDB" id="388990at2"/>
<dbReference type="InterPro" id="IPR002656">
    <property type="entry name" value="Acyl_transf_3_dom"/>
</dbReference>
<keyword evidence="1" id="KW-0472">Membrane</keyword>
<sequence>MKVNRNSNIEFLRIILCFIIVIFHQYNVFRSNYTGNLYNVFAILLNSPVTIFMLISGFFGIKSQPKLLKNLIYLAIVYLINWILIAPTVIILDIDYNILRFFSGGRDWWYFYCYLIILILSPVLNKLIVIVKKWYLFFITISLFILLALSNNYKFGVGFTIDNLIYFILLYIMGAFISLYINYKSIWNIVFSLLIALGCFGFSAIWNSYNEVKFGDAILGWSTAIFSISLFLFVISIKEYNNKIINYISSQSLMIYLFHYIFELIVNNNLQLWQDFNYEIKWITYSVIIFSSVFVFSCINNFWINKLTNAIYNLKLWGSIKTYDIFQEK</sequence>
<dbReference type="KEGG" id="scq:SCULI_v1c09720"/>
<name>W6A8H6_9MOLU</name>
<dbReference type="GO" id="GO:0016747">
    <property type="term" value="F:acyltransferase activity, transferring groups other than amino-acyl groups"/>
    <property type="evidence" value="ECO:0007669"/>
    <property type="project" value="InterPro"/>
</dbReference>
<organism evidence="3 4">
    <name type="scientific">Spiroplasma culicicola AES-1</name>
    <dbReference type="NCBI Taxonomy" id="1276246"/>
    <lineage>
        <taxon>Bacteria</taxon>
        <taxon>Bacillati</taxon>
        <taxon>Mycoplasmatota</taxon>
        <taxon>Mollicutes</taxon>
        <taxon>Entomoplasmatales</taxon>
        <taxon>Spiroplasmataceae</taxon>
        <taxon>Spiroplasma</taxon>
    </lineage>
</organism>
<feature type="transmembrane region" description="Helical" evidence="1">
    <location>
        <begin position="164"/>
        <end position="181"/>
    </location>
</feature>
<dbReference type="Pfam" id="PF01757">
    <property type="entry name" value="Acyl_transf_3"/>
    <property type="match status" value="1"/>
</dbReference>
<dbReference type="AlphaFoldDB" id="W6A8H6"/>